<evidence type="ECO:0000259" key="1">
    <source>
        <dbReference type="Pfam" id="PF04536"/>
    </source>
</evidence>
<dbReference type="EMBL" id="MBTA01000013">
    <property type="protein sequence ID" value="RKD16650.1"/>
    <property type="molecule type" value="Genomic_DNA"/>
</dbReference>
<reference evidence="2 3" key="1">
    <citation type="submission" date="2016-07" db="EMBL/GenBank/DDBJ databases">
        <title>Genome of Pelobium manganitolerans.</title>
        <authorList>
            <person name="Wu S."/>
            <person name="Wang G."/>
        </authorList>
    </citation>
    <scope>NUCLEOTIDE SEQUENCE [LARGE SCALE GENOMIC DNA]</scope>
    <source>
        <strain evidence="2 3">YS-25</strain>
    </source>
</reference>
<name>A0A419S6D0_9SPHI</name>
<dbReference type="Gene3D" id="3.10.310.50">
    <property type="match status" value="1"/>
</dbReference>
<dbReference type="RefSeq" id="WP_120181529.1">
    <property type="nucleotide sequence ID" value="NZ_CBINCU010000042.1"/>
</dbReference>
<organism evidence="2 3">
    <name type="scientific">Pelobium manganitolerans</name>
    <dbReference type="NCBI Taxonomy" id="1842495"/>
    <lineage>
        <taxon>Bacteria</taxon>
        <taxon>Pseudomonadati</taxon>
        <taxon>Bacteroidota</taxon>
        <taxon>Sphingobacteriia</taxon>
        <taxon>Sphingobacteriales</taxon>
        <taxon>Sphingobacteriaceae</taxon>
        <taxon>Pelobium</taxon>
    </lineage>
</organism>
<evidence type="ECO:0000313" key="2">
    <source>
        <dbReference type="EMBL" id="RKD16650.1"/>
    </source>
</evidence>
<dbReference type="PANTHER" id="PTHR30373:SF8">
    <property type="entry name" value="BLL7265 PROTEIN"/>
    <property type="match status" value="1"/>
</dbReference>
<protein>
    <recommendedName>
        <fullName evidence="1">TPM domain-containing protein</fullName>
    </recommendedName>
</protein>
<keyword evidence="3" id="KW-1185">Reference proteome</keyword>
<proteinExistence type="predicted"/>
<dbReference type="PANTHER" id="PTHR30373">
    <property type="entry name" value="UPF0603 PROTEIN YGCG"/>
    <property type="match status" value="1"/>
</dbReference>
<feature type="domain" description="TPM" evidence="1">
    <location>
        <begin position="2"/>
        <end position="115"/>
    </location>
</feature>
<dbReference type="InterPro" id="IPR007621">
    <property type="entry name" value="TPM_dom"/>
</dbReference>
<sequence>MELLSEKDQEVIKQSIEWAEKATSGEIRVCVEPSCGGDAYARAVECFYDLKMDSTRLQNGVLIYVATETKKFAIIGDKGINMLVGDNFWDSTKQAMLEKFKLGHLTEGISVGIIEAGKQLKKYFPYNSNDTNELPDDIVFLNRS</sequence>
<comment type="caution">
    <text evidence="2">The sequence shown here is derived from an EMBL/GenBank/DDBJ whole genome shotgun (WGS) entry which is preliminary data.</text>
</comment>
<evidence type="ECO:0000313" key="3">
    <source>
        <dbReference type="Proteomes" id="UP000283433"/>
    </source>
</evidence>
<dbReference type="AlphaFoldDB" id="A0A419S6D0"/>
<gene>
    <name evidence="2" type="ORF">BCY91_17130</name>
</gene>
<accession>A0A419S6D0</accession>
<dbReference type="Proteomes" id="UP000283433">
    <property type="component" value="Unassembled WGS sequence"/>
</dbReference>
<dbReference type="Pfam" id="PF04536">
    <property type="entry name" value="TPM_phosphatase"/>
    <property type="match status" value="1"/>
</dbReference>
<dbReference type="OrthoDB" id="9786161at2"/>